<evidence type="ECO:0000313" key="2">
    <source>
        <dbReference type="Proteomes" id="UP000026961"/>
    </source>
</evidence>
<name>A0A0D9YIU7_9ORYZ</name>
<sequence length="144" mass="16213">MGFAFAFGRYISPAADPCDCDLESKKEEKKILSPIRPTDEAVRGLSRARLITDASPIGQPGVWIIARFFQNNLAVIGTGALMGGWLWLATPADKSQQAWGAGDFGRSRWLRACFRSRNENFSVSHRIFDWIGRCFRTRMKKLIS</sequence>
<dbReference type="Proteomes" id="UP000026961">
    <property type="component" value="Chromosome 1"/>
</dbReference>
<accession>A0A0D9YIU7</accession>
<reference evidence="1" key="1">
    <citation type="submission" date="2013-08" db="EMBL/GenBank/DDBJ databases">
        <title>Oryza genome evolution.</title>
        <authorList>
            <person name="Wing R.A."/>
            <person name="Panaud O."/>
            <person name="Oliveira A.C."/>
        </authorList>
    </citation>
    <scope>NUCLEOTIDE SEQUENCE</scope>
</reference>
<dbReference type="AlphaFoldDB" id="A0A0D9YIU7"/>
<keyword evidence="2" id="KW-1185">Reference proteome</keyword>
<dbReference type="EnsemblPlants" id="OGLUM01G45170.1">
    <property type="protein sequence ID" value="OGLUM01G45170.1"/>
    <property type="gene ID" value="OGLUM01G45170"/>
</dbReference>
<dbReference type="Gramene" id="OGLUM01G45170.1">
    <property type="protein sequence ID" value="OGLUM01G45170.1"/>
    <property type="gene ID" value="OGLUM01G45170"/>
</dbReference>
<dbReference type="HOGENOM" id="CLU_1889155_0_0_1"/>
<proteinExistence type="predicted"/>
<evidence type="ECO:0000313" key="1">
    <source>
        <dbReference type="EnsemblPlants" id="OGLUM01G45170.1"/>
    </source>
</evidence>
<organism evidence="1">
    <name type="scientific">Oryza glumipatula</name>
    <dbReference type="NCBI Taxonomy" id="40148"/>
    <lineage>
        <taxon>Eukaryota</taxon>
        <taxon>Viridiplantae</taxon>
        <taxon>Streptophyta</taxon>
        <taxon>Embryophyta</taxon>
        <taxon>Tracheophyta</taxon>
        <taxon>Spermatophyta</taxon>
        <taxon>Magnoliopsida</taxon>
        <taxon>Liliopsida</taxon>
        <taxon>Poales</taxon>
        <taxon>Poaceae</taxon>
        <taxon>BOP clade</taxon>
        <taxon>Oryzoideae</taxon>
        <taxon>Oryzeae</taxon>
        <taxon>Oryzinae</taxon>
        <taxon>Oryza</taxon>
    </lineage>
</organism>
<reference evidence="1" key="2">
    <citation type="submission" date="2015-04" db="UniProtKB">
        <authorList>
            <consortium name="EnsemblPlants"/>
        </authorList>
    </citation>
    <scope>IDENTIFICATION</scope>
</reference>
<reference evidence="1" key="3">
    <citation type="submission" date="2018-05" db="EMBL/GenBank/DDBJ databases">
        <title>OgluRS3 (Oryza glumaepatula Reference Sequence Version 3).</title>
        <authorList>
            <person name="Zhang J."/>
            <person name="Kudrna D."/>
            <person name="Lee S."/>
            <person name="Talag J."/>
            <person name="Welchert J."/>
            <person name="Wing R.A."/>
        </authorList>
    </citation>
    <scope>NUCLEOTIDE SEQUENCE [LARGE SCALE GENOMIC DNA]</scope>
</reference>
<protein>
    <submittedName>
        <fullName evidence="1">Uncharacterized protein</fullName>
    </submittedName>
</protein>